<gene>
    <name evidence="1" type="ORF">ElyMa_005562900</name>
</gene>
<dbReference type="EMBL" id="BMAT01011088">
    <property type="protein sequence ID" value="GFR66563.1"/>
    <property type="molecule type" value="Genomic_DNA"/>
</dbReference>
<dbReference type="AlphaFoldDB" id="A0AAV4EZN0"/>
<name>A0AAV4EZN0_9GAST</name>
<comment type="caution">
    <text evidence="1">The sequence shown here is derived from an EMBL/GenBank/DDBJ whole genome shotgun (WGS) entry which is preliminary data.</text>
</comment>
<sequence length="128" mass="13621">MSRVYDSGDIMETFFTSDAATDSDKAIYNSYYQSSNSAQSQYVDRTSINWGPNPTAIATGNINGTQVVVVANGNVGGLYTFSIDVGGSGDPQVAFEGFIRRGSPGLTWADAYKRSDDAVGEPGIEDLL</sequence>
<reference evidence="1 2" key="1">
    <citation type="journal article" date="2021" name="Elife">
        <title>Chloroplast acquisition without the gene transfer in kleptoplastic sea slugs, Plakobranchus ocellatus.</title>
        <authorList>
            <person name="Maeda T."/>
            <person name="Takahashi S."/>
            <person name="Yoshida T."/>
            <person name="Shimamura S."/>
            <person name="Takaki Y."/>
            <person name="Nagai Y."/>
            <person name="Toyoda A."/>
            <person name="Suzuki Y."/>
            <person name="Arimoto A."/>
            <person name="Ishii H."/>
            <person name="Satoh N."/>
            <person name="Nishiyama T."/>
            <person name="Hasebe M."/>
            <person name="Maruyama T."/>
            <person name="Minagawa J."/>
            <person name="Obokata J."/>
            <person name="Shigenobu S."/>
        </authorList>
    </citation>
    <scope>NUCLEOTIDE SEQUENCE [LARGE SCALE GENOMIC DNA]</scope>
</reference>
<organism evidence="1 2">
    <name type="scientific">Elysia marginata</name>
    <dbReference type="NCBI Taxonomy" id="1093978"/>
    <lineage>
        <taxon>Eukaryota</taxon>
        <taxon>Metazoa</taxon>
        <taxon>Spiralia</taxon>
        <taxon>Lophotrochozoa</taxon>
        <taxon>Mollusca</taxon>
        <taxon>Gastropoda</taxon>
        <taxon>Heterobranchia</taxon>
        <taxon>Euthyneura</taxon>
        <taxon>Panpulmonata</taxon>
        <taxon>Sacoglossa</taxon>
        <taxon>Placobranchoidea</taxon>
        <taxon>Plakobranchidae</taxon>
        <taxon>Elysia</taxon>
    </lineage>
</organism>
<accession>A0AAV4EZN0</accession>
<evidence type="ECO:0000313" key="2">
    <source>
        <dbReference type="Proteomes" id="UP000762676"/>
    </source>
</evidence>
<evidence type="ECO:0000313" key="1">
    <source>
        <dbReference type="EMBL" id="GFR66563.1"/>
    </source>
</evidence>
<keyword evidence="2" id="KW-1185">Reference proteome</keyword>
<dbReference type="Proteomes" id="UP000762676">
    <property type="component" value="Unassembled WGS sequence"/>
</dbReference>
<protein>
    <submittedName>
        <fullName evidence="1">Mesenchyme-specific cell surface glycoprotein</fullName>
    </submittedName>
</protein>
<proteinExistence type="predicted"/>